<evidence type="ECO:0008006" key="7">
    <source>
        <dbReference type="Google" id="ProtNLM"/>
    </source>
</evidence>
<sequence length="600" mass="64672">MLGNKMYIVGGSVKESNLEDFRGNSDVFVVDFSKSGDFTADSNLVSAQTFDDSIHPPEQKLAVLWGYKDTLIYSQGALAKHPAWDFTTNAYVQSRRPTMEGDIWKYSINDKSWKRFPPSPEVPFSASLTGSTFSAKTGKGYIVGGSLEPNIHDDPAGKGFKTPGSTQSPESLRQLLIYDAAEDSWKNVTTPITLGFLKTPEVNVIENAGEKGVLVVFGGLVKGQGRSSAEVDADISVVHLYDIATEKWYTQDTSGPNGLPAPRTQGCSVVVSAPDNSSHNIYVIGGNDASKKVHGEVWVLSIPSFTWTRVNADMHRSGLTCQLVNNRYAAVFGGRHDFGENCDLNDDAPKGVELFDLVDLEWTLSFDSEKNQYKVPRNIYSTIGGSENGNATLFEPEGGFRSKSVEALFLKNDETSPNAKPKSNSKDDNDSSDDEDAGSDGNAAPKKDGDSKEGDKKSSKTPIIVGAVIGVAVALGLSGLILFIARRRQQKKKSHPTEACVEMEAKNAENFYAPNPSESRLLAAGTHNTSSSARSSTLNDSTSRSMPGFAHELEYGSSRSELPGRDAGRSEMQGSMPPELGGSAPAPFVSSTDTSSTQRR</sequence>
<keyword evidence="2" id="KW-0677">Repeat</keyword>
<dbReference type="PANTHER" id="PTHR46093">
    <property type="entry name" value="ACYL-COA-BINDING DOMAIN-CONTAINING PROTEIN 5"/>
    <property type="match status" value="1"/>
</dbReference>
<dbReference type="PANTHER" id="PTHR46093:SF18">
    <property type="entry name" value="FIBRONECTIN TYPE-III DOMAIN-CONTAINING PROTEIN"/>
    <property type="match status" value="1"/>
</dbReference>
<evidence type="ECO:0000313" key="6">
    <source>
        <dbReference type="Proteomes" id="UP000275078"/>
    </source>
</evidence>
<feature type="compositionally biased region" description="Basic and acidic residues" evidence="3">
    <location>
        <begin position="445"/>
        <end position="458"/>
    </location>
</feature>
<dbReference type="InterPro" id="IPR015915">
    <property type="entry name" value="Kelch-typ_b-propeller"/>
</dbReference>
<feature type="region of interest" description="Disordered" evidence="3">
    <location>
        <begin position="411"/>
        <end position="459"/>
    </location>
</feature>
<gene>
    <name evidence="5" type="ORF">BJ508DRAFT_6954</name>
</gene>
<feature type="compositionally biased region" description="Polar residues" evidence="3">
    <location>
        <begin position="589"/>
        <end position="600"/>
    </location>
</feature>
<name>A0A3N4IMA0_ASCIM</name>
<keyword evidence="4" id="KW-1133">Transmembrane helix</keyword>
<dbReference type="STRING" id="1160509.A0A3N4IMA0"/>
<dbReference type="Pfam" id="PF24681">
    <property type="entry name" value="Kelch_KLHDC2_KLHL20_DRC7"/>
    <property type="match status" value="1"/>
</dbReference>
<dbReference type="Gene3D" id="2.120.10.80">
    <property type="entry name" value="Kelch-type beta propeller"/>
    <property type="match status" value="2"/>
</dbReference>
<dbReference type="Proteomes" id="UP000275078">
    <property type="component" value="Unassembled WGS sequence"/>
</dbReference>
<dbReference type="InterPro" id="IPR011043">
    <property type="entry name" value="Gal_Oxase/kelch_b-propeller"/>
</dbReference>
<feature type="compositionally biased region" description="Polar residues" evidence="3">
    <location>
        <begin position="526"/>
        <end position="545"/>
    </location>
</feature>
<keyword evidence="4" id="KW-0812">Transmembrane</keyword>
<feature type="transmembrane region" description="Helical" evidence="4">
    <location>
        <begin position="463"/>
        <end position="485"/>
    </location>
</feature>
<reference evidence="5 6" key="1">
    <citation type="journal article" date="2018" name="Nat. Ecol. Evol.">
        <title>Pezizomycetes genomes reveal the molecular basis of ectomycorrhizal truffle lifestyle.</title>
        <authorList>
            <person name="Murat C."/>
            <person name="Payen T."/>
            <person name="Noel B."/>
            <person name="Kuo A."/>
            <person name="Morin E."/>
            <person name="Chen J."/>
            <person name="Kohler A."/>
            <person name="Krizsan K."/>
            <person name="Balestrini R."/>
            <person name="Da Silva C."/>
            <person name="Montanini B."/>
            <person name="Hainaut M."/>
            <person name="Levati E."/>
            <person name="Barry K.W."/>
            <person name="Belfiori B."/>
            <person name="Cichocki N."/>
            <person name="Clum A."/>
            <person name="Dockter R.B."/>
            <person name="Fauchery L."/>
            <person name="Guy J."/>
            <person name="Iotti M."/>
            <person name="Le Tacon F."/>
            <person name="Lindquist E.A."/>
            <person name="Lipzen A."/>
            <person name="Malagnac F."/>
            <person name="Mello A."/>
            <person name="Molinier V."/>
            <person name="Miyauchi S."/>
            <person name="Poulain J."/>
            <person name="Riccioni C."/>
            <person name="Rubini A."/>
            <person name="Sitrit Y."/>
            <person name="Splivallo R."/>
            <person name="Traeger S."/>
            <person name="Wang M."/>
            <person name="Zifcakova L."/>
            <person name="Wipf D."/>
            <person name="Zambonelli A."/>
            <person name="Paolocci F."/>
            <person name="Nowrousian M."/>
            <person name="Ottonello S."/>
            <person name="Baldrian P."/>
            <person name="Spatafora J.W."/>
            <person name="Henrissat B."/>
            <person name="Nagy L.G."/>
            <person name="Aury J.M."/>
            <person name="Wincker P."/>
            <person name="Grigoriev I.V."/>
            <person name="Bonfante P."/>
            <person name="Martin F.M."/>
        </authorList>
    </citation>
    <scope>NUCLEOTIDE SEQUENCE [LARGE SCALE GENOMIC DNA]</scope>
    <source>
        <strain evidence="5 6">RN42</strain>
    </source>
</reference>
<evidence type="ECO:0000256" key="4">
    <source>
        <dbReference type="SAM" id="Phobius"/>
    </source>
</evidence>
<keyword evidence="1" id="KW-0880">Kelch repeat</keyword>
<accession>A0A3N4IMA0</accession>
<dbReference type="OrthoDB" id="10251809at2759"/>
<dbReference type="CDD" id="cd12087">
    <property type="entry name" value="TM_EGFR-like"/>
    <property type="match status" value="1"/>
</dbReference>
<dbReference type="SUPFAM" id="SSF50965">
    <property type="entry name" value="Galactose oxidase, central domain"/>
    <property type="match status" value="1"/>
</dbReference>
<evidence type="ECO:0000313" key="5">
    <source>
        <dbReference type="EMBL" id="RPA85321.1"/>
    </source>
</evidence>
<evidence type="ECO:0000256" key="1">
    <source>
        <dbReference type="ARBA" id="ARBA00022441"/>
    </source>
</evidence>
<protein>
    <recommendedName>
        <fullName evidence="7">Galactose oxidase</fullName>
    </recommendedName>
</protein>
<dbReference type="EMBL" id="ML119654">
    <property type="protein sequence ID" value="RPA85321.1"/>
    <property type="molecule type" value="Genomic_DNA"/>
</dbReference>
<proteinExistence type="predicted"/>
<keyword evidence="6" id="KW-1185">Reference proteome</keyword>
<evidence type="ECO:0000256" key="3">
    <source>
        <dbReference type="SAM" id="MobiDB-lite"/>
    </source>
</evidence>
<feature type="region of interest" description="Disordered" evidence="3">
    <location>
        <begin position="512"/>
        <end position="600"/>
    </location>
</feature>
<keyword evidence="4" id="KW-0472">Membrane</keyword>
<evidence type="ECO:0000256" key="2">
    <source>
        <dbReference type="ARBA" id="ARBA00022737"/>
    </source>
</evidence>
<dbReference type="AlphaFoldDB" id="A0A3N4IMA0"/>
<organism evidence="5 6">
    <name type="scientific">Ascobolus immersus RN42</name>
    <dbReference type="NCBI Taxonomy" id="1160509"/>
    <lineage>
        <taxon>Eukaryota</taxon>
        <taxon>Fungi</taxon>
        <taxon>Dikarya</taxon>
        <taxon>Ascomycota</taxon>
        <taxon>Pezizomycotina</taxon>
        <taxon>Pezizomycetes</taxon>
        <taxon>Pezizales</taxon>
        <taxon>Ascobolaceae</taxon>
        <taxon>Ascobolus</taxon>
    </lineage>
</organism>